<dbReference type="RefSeq" id="XP_002768631.1">
    <property type="nucleotide sequence ID" value="XM_002768585.1"/>
</dbReference>
<sequence length="355" mass="38725">MPGKRSAEALSARRKTGSSKRRRRLHVALAAVNCVAQIAESATRTDLSDGDSLIEHLRRVGKSAVALVRPTHEIFQDGSGLNATLPDLEVGRVEWFHNPCCPVLRIFSQCIVAFDLHGMLREVIANNGTPSDSTALGERFTIASDMCREALCKYLNVDNNKANCADYYASLFIALLKFTNDEDEPLPQCLANPNGLPCGITLPVPKAGNLPEFTPDVAKIASAEPPECVKGFENHYASAEVSMNLLYEKVRRDIASGLMVEVDGDDLEDLTFVKCALIAKTQSKINVSDPLAGLRVVEDYKANGVNRRGITHGLIKETITLPTIIDIISALDAVTCHPKHQNIPWCFAQLDYVAA</sequence>
<feature type="region of interest" description="Disordered" evidence="1">
    <location>
        <begin position="1"/>
        <end position="22"/>
    </location>
</feature>
<dbReference type="InParanoid" id="C5LPM9"/>
<feature type="compositionally biased region" description="Basic residues" evidence="1">
    <location>
        <begin position="12"/>
        <end position="22"/>
    </location>
</feature>
<proteinExistence type="predicted"/>
<organism evidence="3">
    <name type="scientific">Perkinsus marinus (strain ATCC 50983 / TXsc)</name>
    <dbReference type="NCBI Taxonomy" id="423536"/>
    <lineage>
        <taxon>Eukaryota</taxon>
        <taxon>Sar</taxon>
        <taxon>Alveolata</taxon>
        <taxon>Perkinsozoa</taxon>
        <taxon>Perkinsea</taxon>
        <taxon>Perkinsida</taxon>
        <taxon>Perkinsidae</taxon>
        <taxon>Perkinsus</taxon>
    </lineage>
</organism>
<evidence type="ECO:0000313" key="2">
    <source>
        <dbReference type="EMBL" id="EER01349.1"/>
    </source>
</evidence>
<dbReference type="EMBL" id="GG684180">
    <property type="protein sequence ID" value="EER01349.1"/>
    <property type="molecule type" value="Genomic_DNA"/>
</dbReference>
<gene>
    <name evidence="2" type="ORF">Pmar_PMAR004222</name>
</gene>
<reference evidence="2 3" key="1">
    <citation type="submission" date="2008-07" db="EMBL/GenBank/DDBJ databases">
        <authorList>
            <person name="El-Sayed N."/>
            <person name="Caler E."/>
            <person name="Inman J."/>
            <person name="Amedeo P."/>
            <person name="Hass B."/>
            <person name="Wortman J."/>
        </authorList>
    </citation>
    <scope>NUCLEOTIDE SEQUENCE [LARGE SCALE GENOMIC DNA]</scope>
    <source>
        <strain evidence="3">ATCC 50983 / TXsc</strain>
    </source>
</reference>
<accession>C5LPM9</accession>
<dbReference type="OMA" id="ANCADYY"/>
<dbReference type="GeneID" id="9058908"/>
<protein>
    <submittedName>
        <fullName evidence="2">Uncharacterized protein</fullName>
    </submittedName>
</protein>
<dbReference type="OrthoDB" id="437013at2759"/>
<keyword evidence="3" id="KW-1185">Reference proteome</keyword>
<dbReference type="AlphaFoldDB" id="C5LPM9"/>
<dbReference type="Proteomes" id="UP000007800">
    <property type="component" value="Unassembled WGS sequence"/>
</dbReference>
<name>C5LPM9_PERM5</name>
<evidence type="ECO:0000256" key="1">
    <source>
        <dbReference type="SAM" id="MobiDB-lite"/>
    </source>
</evidence>
<evidence type="ECO:0000313" key="3">
    <source>
        <dbReference type="Proteomes" id="UP000007800"/>
    </source>
</evidence>